<keyword evidence="3" id="KW-1185">Reference proteome</keyword>
<dbReference type="Gene3D" id="1.10.287.1490">
    <property type="match status" value="1"/>
</dbReference>
<organism evidence="2 3">
    <name type="scientific">Alkalicoccobacillus plakortidis</name>
    <dbReference type="NCBI Taxonomy" id="444060"/>
    <lineage>
        <taxon>Bacteria</taxon>
        <taxon>Bacillati</taxon>
        <taxon>Bacillota</taxon>
        <taxon>Bacilli</taxon>
        <taxon>Bacillales</taxon>
        <taxon>Bacillaceae</taxon>
        <taxon>Alkalicoccobacillus</taxon>
    </lineage>
</organism>
<dbReference type="InterPro" id="IPR007119">
    <property type="entry name" value="Phage_tail_spike_N"/>
</dbReference>
<dbReference type="Proteomes" id="UP001203665">
    <property type="component" value="Unassembled WGS sequence"/>
</dbReference>
<sequence length="802" mass="90382">MAEIYILNSQDHLITTLSEETGLQATHFREELNGLPDQPFSFTINAEVEEAKYVLEENQVVFKDKEGELRLFVIKELDDSDDVSGAVTTAFCEPAFMELKENIIVDSRFVNRPALEVLTAVLQGTRWTGSVEVELGQYTTNFYYETSIDAIWTIMEIWGGEFKDTVEFNGNQITARKIRILARRGLDSGKRFEIGYNMQEIQRTILSYPTTAIYGRGSSLNNDNSEGDNEDVALTRYLDFADVVWRKSSGDPVDKPAGQKWVGDPDALQKYGREHNGQLLHREAEWQNGDYDDPTELLKATWEQLQRVKCPEINYRLAAHMLEVIAGYEHEKVSLGDTARAIDRKFSRPIEIQARVIAMEYDLLDIEESAVVEMGQALSVHGYDDRLDKVVRQINDNRGKWDEAARPIDGSRYPNIVPPVPPNVKATGLFAAVLVEWDFDYILTYIQGYEVYASEVKGFLPSPETMVYRGMGNSFSYTFEPNKQLYFRVRAFNYHGRFSLYSQEVTAMTARIISDDILFGPEIAAELKELSKTAQLLADNSLSGKELVDGSIIAEKIAQGIIEMGHLKPGIIDLDKFADETLEQIRDTAKEYTEEEIQEIRESIQEELKKKAGLEFVEGKFKFSDAKLIELDQIAEDLKRDVGSVEGTVSSMTLDLDEAKAQLKLNAIELENVDETLTSHETQLEVNSRAIAARATKDELNTLTGTVTKLRGDFEFSATGLRTEFSSLSKTVTDNKTNVESQLATIKEMQSTFETTVNGLKATVSSVETIADKASRDVTQITVRANELTQTVGQFTKQSFCY</sequence>
<dbReference type="InterPro" id="IPR003961">
    <property type="entry name" value="FN3_dom"/>
</dbReference>
<dbReference type="NCBIfam" id="TIGR01665">
    <property type="entry name" value="put_anti_recept"/>
    <property type="match status" value="2"/>
</dbReference>
<dbReference type="RefSeq" id="WP_251606378.1">
    <property type="nucleotide sequence ID" value="NZ_JAMQJY010000001.1"/>
</dbReference>
<dbReference type="SUPFAM" id="SSF49265">
    <property type="entry name" value="Fibronectin type III"/>
    <property type="match status" value="1"/>
</dbReference>
<name>A0ABT0XI31_9BACI</name>
<proteinExistence type="predicted"/>
<evidence type="ECO:0000313" key="2">
    <source>
        <dbReference type="EMBL" id="MCM2675544.1"/>
    </source>
</evidence>
<reference evidence="2" key="1">
    <citation type="submission" date="2022-06" db="EMBL/GenBank/DDBJ databases">
        <title>Alkalicoccobacillus porphyridii sp. nov., isolated from a marine red alga, Porphyridium purpureum and reclassification of Shouchella plakortidis and Shouchella gibsonii as Alkalicoccobacillus plakortidis comb. nov. and Alkalicoccobacillus gibsonii comb. nov.</title>
        <authorList>
            <person name="Kim K.H."/>
            <person name="Lee J.K."/>
            <person name="Han D.M."/>
            <person name="Baek J.H."/>
            <person name="Jeon C.O."/>
        </authorList>
    </citation>
    <scope>NUCLEOTIDE SEQUENCE</scope>
    <source>
        <strain evidence="2">DSM 19153</strain>
    </source>
</reference>
<gene>
    <name evidence="2" type="ORF">NDM98_08610</name>
</gene>
<accession>A0ABT0XI31</accession>
<protein>
    <submittedName>
        <fullName evidence="2">Phage tail protein</fullName>
    </submittedName>
</protein>
<dbReference type="InterPro" id="IPR036116">
    <property type="entry name" value="FN3_sf"/>
</dbReference>
<feature type="domain" description="Fibronectin type-III" evidence="1">
    <location>
        <begin position="418"/>
        <end position="512"/>
    </location>
</feature>
<dbReference type="Gene3D" id="2.60.40.10">
    <property type="entry name" value="Immunoglobulins"/>
    <property type="match status" value="1"/>
</dbReference>
<dbReference type="Pfam" id="PF06605">
    <property type="entry name" value="Prophage_tail"/>
    <property type="match status" value="1"/>
</dbReference>
<dbReference type="CDD" id="cd00063">
    <property type="entry name" value="FN3"/>
    <property type="match status" value="1"/>
</dbReference>
<evidence type="ECO:0000313" key="3">
    <source>
        <dbReference type="Proteomes" id="UP001203665"/>
    </source>
</evidence>
<dbReference type="InterPro" id="IPR013783">
    <property type="entry name" value="Ig-like_fold"/>
</dbReference>
<dbReference type="EMBL" id="JAMQJY010000001">
    <property type="protein sequence ID" value="MCM2675544.1"/>
    <property type="molecule type" value="Genomic_DNA"/>
</dbReference>
<dbReference type="PROSITE" id="PS50853">
    <property type="entry name" value="FN3"/>
    <property type="match status" value="1"/>
</dbReference>
<dbReference type="InterPro" id="IPR010572">
    <property type="entry name" value="Tail_dom"/>
</dbReference>
<comment type="caution">
    <text evidence="2">The sequence shown here is derived from an EMBL/GenBank/DDBJ whole genome shotgun (WGS) entry which is preliminary data.</text>
</comment>
<evidence type="ECO:0000259" key="1">
    <source>
        <dbReference type="PROSITE" id="PS50853"/>
    </source>
</evidence>